<evidence type="ECO:0000313" key="1">
    <source>
        <dbReference type="EMBL" id="DBA55559.1"/>
    </source>
</evidence>
<name>A0AAT9J8L4_9CAUD</name>
<proteinExistence type="predicted"/>
<organism evidence="1">
    <name type="scientific">Porphyromonas phage phage020a_SJD2</name>
    <dbReference type="NCBI Taxonomy" id="3154110"/>
    <lineage>
        <taxon>Viruses</taxon>
        <taxon>Duplodnaviria</taxon>
        <taxon>Heunggongvirae</taxon>
        <taxon>Uroviricota</taxon>
        <taxon>Caudoviricetes</taxon>
        <taxon>Nixviridae</taxon>
        <taxon>Schifferlevirus</taxon>
        <taxon>Schifferlevirus pging00N</taxon>
    </lineage>
</organism>
<reference evidence="1" key="2">
    <citation type="submission" date="2024-05" db="EMBL/GenBank/DDBJ databases">
        <authorList>
            <person name="Matrishin C.B."/>
            <person name="Kauffman K.M."/>
        </authorList>
    </citation>
    <scope>NUCLEOTIDE SEQUENCE</scope>
</reference>
<protein>
    <submittedName>
        <fullName evidence="1">Uncharacterized protein</fullName>
    </submittedName>
</protein>
<accession>A0AAT9J8L4</accession>
<dbReference type="EMBL" id="BK068101">
    <property type="protein sequence ID" value="DBA55559.1"/>
    <property type="molecule type" value="Genomic_DNA"/>
</dbReference>
<sequence>MPVKVQDGNGRNGCGIGVAQQGFEVFFTHHTRSGFDSRSCH</sequence>
<reference evidence="1" key="1">
    <citation type="journal article" date="2023" name="Microbiome">
        <title>Phages are unrecognized players in the ecology of the oral pathogen Porphyromonas gingivalis.</title>
        <authorList>
            <person name="Matrishin C.B."/>
            <person name="Haase E.M."/>
            <person name="Dewhirst F.E."/>
            <person name="Mark Welch J.L."/>
            <person name="Miranda-Sanchez F."/>
            <person name="Chen T."/>
            <person name="MacFarland D.C."/>
            <person name="Kauffman K.M."/>
        </authorList>
    </citation>
    <scope>NUCLEOTIDE SEQUENCE</scope>
</reference>